<dbReference type="Pfam" id="PF00348">
    <property type="entry name" value="polyprenyl_synt"/>
    <property type="match status" value="1"/>
</dbReference>
<keyword evidence="2" id="KW-0443">Lipid metabolism</keyword>
<keyword evidence="7" id="KW-1185">Reference proteome</keyword>
<keyword evidence="4" id="KW-0460">Magnesium</keyword>
<keyword evidence="2" id="KW-0444">Lipid biosynthesis</keyword>
<keyword evidence="3" id="KW-0479">Metal-binding</keyword>
<dbReference type="GO" id="GO:0046872">
    <property type="term" value="F:metal ion binding"/>
    <property type="evidence" value="ECO:0007669"/>
    <property type="project" value="UniProtKB-KW"/>
</dbReference>
<comment type="pathway">
    <text evidence="1">Isoprenoid biosynthesis.</text>
</comment>
<proteinExistence type="inferred from homology"/>
<dbReference type="InterPro" id="IPR000092">
    <property type="entry name" value="Polyprenyl_synt"/>
</dbReference>
<evidence type="ECO:0000313" key="6">
    <source>
        <dbReference type="EMBL" id="AAK47826.1"/>
    </source>
</evidence>
<dbReference type="PANTHER" id="PTHR12001">
    <property type="entry name" value="GERANYLGERANYL PYROPHOSPHATE SYNTHASE"/>
    <property type="match status" value="1"/>
</dbReference>
<dbReference type="HOGENOM" id="CLU_014015_2_1_11"/>
<dbReference type="NCBIfam" id="NF045549">
    <property type="entry name" value="GGPPsyn_IdsB"/>
    <property type="match status" value="1"/>
</dbReference>
<comment type="similarity">
    <text evidence="5">Belongs to the FPP/GGPP synthase family.</text>
</comment>
<evidence type="ECO:0000313" key="7">
    <source>
        <dbReference type="Proteomes" id="UP000001020"/>
    </source>
</evidence>
<dbReference type="SFLD" id="SFLDS00005">
    <property type="entry name" value="Isoprenoid_Synthase_Type_I"/>
    <property type="match status" value="1"/>
</dbReference>
<dbReference type="KEGG" id="mtc:MT3491"/>
<accession>Q8VJ17</accession>
<dbReference type="SUPFAM" id="SSF48576">
    <property type="entry name" value="Terpenoid synthases"/>
    <property type="match status" value="1"/>
</dbReference>
<dbReference type="GO" id="GO:0004659">
    <property type="term" value="F:prenyltransferase activity"/>
    <property type="evidence" value="ECO:0007669"/>
    <property type="project" value="InterPro"/>
</dbReference>
<evidence type="ECO:0000256" key="5">
    <source>
        <dbReference type="RuleBase" id="RU004466"/>
    </source>
</evidence>
<dbReference type="InterPro" id="IPR008949">
    <property type="entry name" value="Isoprenoid_synthase_dom_sf"/>
</dbReference>
<dbReference type="PANTHER" id="PTHR12001:SF86">
    <property type="entry name" value="GERANYLGERANYL DIPHOSPHATE SYNTHASE"/>
    <property type="match status" value="1"/>
</dbReference>
<evidence type="ECO:0000256" key="4">
    <source>
        <dbReference type="ARBA" id="ARBA00022842"/>
    </source>
</evidence>
<dbReference type="InterPro" id="IPR033749">
    <property type="entry name" value="Polyprenyl_synt_CS"/>
</dbReference>
<reference evidence="6 7" key="1">
    <citation type="journal article" date="2002" name="J. Bacteriol.">
        <title>Whole-genome comparison of Mycobacterium tuberculosis clinical and laboratory strains.</title>
        <authorList>
            <person name="Fleischmann R.D."/>
            <person name="Alland D."/>
            <person name="Eisen J.A."/>
            <person name="Carpenter L."/>
            <person name="White O."/>
            <person name="Peterson J."/>
            <person name="DeBoy R."/>
            <person name="Dodson R."/>
            <person name="Gwinn M."/>
            <person name="Haft D."/>
            <person name="Hickey E."/>
            <person name="Kolonay J.F."/>
            <person name="Nelson W.C."/>
            <person name="Umayam L.A."/>
            <person name="Ermolaeva M."/>
            <person name="Salzberg S.L."/>
            <person name="Delcher A."/>
            <person name="Utterback T."/>
            <person name="Weidman J."/>
            <person name="Khouri H."/>
            <person name="Gill J."/>
            <person name="Mikula A."/>
            <person name="Bishai W."/>
            <person name="Jacobs Jr W.R.Jr."/>
            <person name="Venter J.C."/>
            <person name="Fraser C.M."/>
        </authorList>
    </citation>
    <scope>NUCLEOTIDE SEQUENCE [LARGE SCALE GENOMIC DNA]</scope>
    <source>
        <strain evidence="7">CDC 1551 / Oshkosh</strain>
    </source>
</reference>
<dbReference type="CDD" id="cd00685">
    <property type="entry name" value="Trans_IPPS_HT"/>
    <property type="match status" value="1"/>
</dbReference>
<dbReference type="GO" id="GO:0008299">
    <property type="term" value="P:isoprenoid biosynthetic process"/>
    <property type="evidence" value="ECO:0007669"/>
    <property type="project" value="InterPro"/>
</dbReference>
<keyword evidence="5" id="KW-0808">Transferase</keyword>
<dbReference type="EMBL" id="AE000516">
    <property type="protein sequence ID" value="AAK47826.1"/>
    <property type="molecule type" value="Genomic_DNA"/>
</dbReference>
<gene>
    <name evidence="6" type="ordered locus">MT3491</name>
</gene>
<sequence length="354" mass="36946">MRLRMGGVLTLDAAFLGSVPADLGKALLERARADCGPVLHRAIESMREPLATMAGYHLGWWNADRSTAAGSSGKYFRAALVYAAAAACGGDVGDATPVSAAVELVHNFTLLHDDVMDGDATRRGRPTVWSVWGVGGAILLGDALHATAVRILTGLTDECVAVRAIRRLQMSCLDLCIGQFEDCLLEGQPEVTVDDYLRMAAGKTAALTGCCCALGALVANADDATIAALERFGHELGLAFQCVDDLIGIWGDPGVTGKPVGNDLARRKATLPVVAALNSRSEAATELAALYQAPAAMTASDVERATALVKVAGGGHVAQRCADERIQAAIAALPDAVRSPDLIALSQLICRREC</sequence>
<evidence type="ECO:0000256" key="3">
    <source>
        <dbReference type="ARBA" id="ARBA00022723"/>
    </source>
</evidence>
<dbReference type="Proteomes" id="UP000001020">
    <property type="component" value="Chromosome"/>
</dbReference>
<protein>
    <submittedName>
        <fullName evidence="6">Polyprenyl synthetase</fullName>
    </submittedName>
</protein>
<evidence type="ECO:0000256" key="1">
    <source>
        <dbReference type="ARBA" id="ARBA00005128"/>
    </source>
</evidence>
<dbReference type="AlphaFoldDB" id="Q8VJ17"/>
<organism evidence="6 7">
    <name type="scientific">Mycobacterium tuberculosis (strain CDC 1551 / Oshkosh)</name>
    <dbReference type="NCBI Taxonomy" id="83331"/>
    <lineage>
        <taxon>Bacteria</taxon>
        <taxon>Bacillati</taxon>
        <taxon>Actinomycetota</taxon>
        <taxon>Actinomycetes</taxon>
        <taxon>Mycobacteriales</taxon>
        <taxon>Mycobacteriaceae</taxon>
        <taxon>Mycobacterium</taxon>
        <taxon>Mycobacterium tuberculosis complex</taxon>
    </lineage>
</organism>
<dbReference type="Gene3D" id="1.10.600.10">
    <property type="entry name" value="Farnesyl Diphosphate Synthase"/>
    <property type="match status" value="1"/>
</dbReference>
<name>Q8VJ17_MYCTO</name>
<dbReference type="PROSITE" id="PS00723">
    <property type="entry name" value="POLYPRENYL_SYNTHASE_1"/>
    <property type="match status" value="1"/>
</dbReference>
<dbReference type="SFLD" id="SFLDG01017">
    <property type="entry name" value="Polyprenyl_Transferase_Like"/>
    <property type="match status" value="1"/>
</dbReference>
<evidence type="ECO:0000256" key="2">
    <source>
        <dbReference type="ARBA" id="ARBA00022516"/>
    </source>
</evidence>